<dbReference type="SUPFAM" id="SSF53822">
    <property type="entry name" value="Periplasmic binding protein-like I"/>
    <property type="match status" value="1"/>
</dbReference>
<reference evidence="6" key="1">
    <citation type="journal article" date="2019" name="Int. J. Syst. Evol. Microbiol.">
        <title>The Global Catalogue of Microorganisms (GCM) 10K type strain sequencing project: providing services to taxonomists for standard genome sequencing and annotation.</title>
        <authorList>
            <consortium name="The Broad Institute Genomics Platform"/>
            <consortium name="The Broad Institute Genome Sequencing Center for Infectious Disease"/>
            <person name="Wu L."/>
            <person name="Ma J."/>
        </authorList>
    </citation>
    <scope>NUCLEOTIDE SEQUENCE [LARGE SCALE GENOMIC DNA]</scope>
    <source>
        <strain evidence="6">JCM 17441</strain>
    </source>
</reference>
<dbReference type="PANTHER" id="PTHR30146">
    <property type="entry name" value="LACI-RELATED TRANSCRIPTIONAL REPRESSOR"/>
    <property type="match status" value="1"/>
</dbReference>
<sequence>MSRDPSAGNRARATLSEVASMADVSVSTVSKVLNGRGGVSEETRARIEALLQDHQYNRRATKRTVAPLLEVLVYEIDSPFGSEILAGIEQVARRRRIGMVLTAATERHLPEPSWVEDVIERQPLGVILVACVLPPEDKQRLRSRNIPLVMVDPAGAPAPDVPSIGSADWTGGYLATRHLLDLGHRRIGIITGPPDMLASTARLSGYRAALETAGVPIEPDLIRPGEFHHRDGLVEGRALLSLPDRPTAIFASSDLYALGVYEAARSCGIAIPADLSVVGYDDLRIARWAGPPLTTIRVPLAAMAEQAFHLVMRLADEPELTFSRIDIDTSLVVRESSAPPARP</sequence>
<dbReference type="Gene3D" id="3.40.50.2300">
    <property type="match status" value="2"/>
</dbReference>
<keyword evidence="2 5" id="KW-0238">DNA-binding</keyword>
<dbReference type="EMBL" id="BAABAT010000047">
    <property type="protein sequence ID" value="GAA4261703.1"/>
    <property type="molecule type" value="Genomic_DNA"/>
</dbReference>
<organism evidence="5 6">
    <name type="scientific">Dactylosporangium darangshiense</name>
    <dbReference type="NCBI Taxonomy" id="579108"/>
    <lineage>
        <taxon>Bacteria</taxon>
        <taxon>Bacillati</taxon>
        <taxon>Actinomycetota</taxon>
        <taxon>Actinomycetes</taxon>
        <taxon>Micromonosporales</taxon>
        <taxon>Micromonosporaceae</taxon>
        <taxon>Dactylosporangium</taxon>
    </lineage>
</organism>
<dbReference type="InterPro" id="IPR000843">
    <property type="entry name" value="HTH_LacI"/>
</dbReference>
<dbReference type="Gene3D" id="1.10.260.40">
    <property type="entry name" value="lambda repressor-like DNA-binding domains"/>
    <property type="match status" value="1"/>
</dbReference>
<dbReference type="PROSITE" id="PS00356">
    <property type="entry name" value="HTH_LACI_1"/>
    <property type="match status" value="1"/>
</dbReference>
<dbReference type="Pfam" id="PF13377">
    <property type="entry name" value="Peripla_BP_3"/>
    <property type="match status" value="1"/>
</dbReference>
<dbReference type="GO" id="GO:0003677">
    <property type="term" value="F:DNA binding"/>
    <property type="evidence" value="ECO:0007669"/>
    <property type="project" value="UniProtKB-KW"/>
</dbReference>
<dbReference type="Pfam" id="PF00356">
    <property type="entry name" value="LacI"/>
    <property type="match status" value="1"/>
</dbReference>
<dbReference type="InterPro" id="IPR028082">
    <property type="entry name" value="Peripla_BP_I"/>
</dbReference>
<evidence type="ECO:0000259" key="4">
    <source>
        <dbReference type="PROSITE" id="PS50932"/>
    </source>
</evidence>
<evidence type="ECO:0000313" key="6">
    <source>
        <dbReference type="Proteomes" id="UP001500620"/>
    </source>
</evidence>
<keyword evidence="1" id="KW-0805">Transcription regulation</keyword>
<dbReference type="CDD" id="cd01392">
    <property type="entry name" value="HTH_LacI"/>
    <property type="match status" value="1"/>
</dbReference>
<gene>
    <name evidence="5" type="ORF">GCM10022255_095340</name>
</gene>
<dbReference type="PANTHER" id="PTHR30146:SF153">
    <property type="entry name" value="LACTOSE OPERON REPRESSOR"/>
    <property type="match status" value="1"/>
</dbReference>
<dbReference type="SMART" id="SM00354">
    <property type="entry name" value="HTH_LACI"/>
    <property type="match status" value="1"/>
</dbReference>
<name>A0ABP8DQW1_9ACTN</name>
<evidence type="ECO:0000256" key="1">
    <source>
        <dbReference type="ARBA" id="ARBA00023015"/>
    </source>
</evidence>
<keyword evidence="3" id="KW-0804">Transcription</keyword>
<keyword evidence="6" id="KW-1185">Reference proteome</keyword>
<dbReference type="InterPro" id="IPR010982">
    <property type="entry name" value="Lambda_DNA-bd_dom_sf"/>
</dbReference>
<dbReference type="Proteomes" id="UP001500620">
    <property type="component" value="Unassembled WGS sequence"/>
</dbReference>
<evidence type="ECO:0000256" key="3">
    <source>
        <dbReference type="ARBA" id="ARBA00023163"/>
    </source>
</evidence>
<comment type="caution">
    <text evidence="5">The sequence shown here is derived from an EMBL/GenBank/DDBJ whole genome shotgun (WGS) entry which is preliminary data.</text>
</comment>
<proteinExistence type="predicted"/>
<dbReference type="InterPro" id="IPR046335">
    <property type="entry name" value="LacI/GalR-like_sensor"/>
</dbReference>
<evidence type="ECO:0000256" key="2">
    <source>
        <dbReference type="ARBA" id="ARBA00023125"/>
    </source>
</evidence>
<evidence type="ECO:0000313" key="5">
    <source>
        <dbReference type="EMBL" id="GAA4261703.1"/>
    </source>
</evidence>
<dbReference type="PROSITE" id="PS50932">
    <property type="entry name" value="HTH_LACI_2"/>
    <property type="match status" value="1"/>
</dbReference>
<protein>
    <submittedName>
        <fullName evidence="5">LacI family DNA-binding transcriptional regulator</fullName>
    </submittedName>
</protein>
<feature type="domain" description="HTH lacI-type" evidence="4">
    <location>
        <begin position="13"/>
        <end position="67"/>
    </location>
</feature>
<dbReference type="RefSeq" id="WP_345138663.1">
    <property type="nucleotide sequence ID" value="NZ_BAABAT010000047.1"/>
</dbReference>
<dbReference type="SUPFAM" id="SSF47413">
    <property type="entry name" value="lambda repressor-like DNA-binding domains"/>
    <property type="match status" value="1"/>
</dbReference>
<accession>A0ABP8DQW1</accession>